<dbReference type="OrthoDB" id="7391824at2"/>
<gene>
    <name evidence="2" type="ORF">EAH76_11145</name>
</gene>
<organism evidence="2 3">
    <name type="scientific">Sphingomonas glacialis</name>
    <dbReference type="NCBI Taxonomy" id="658225"/>
    <lineage>
        <taxon>Bacteria</taxon>
        <taxon>Pseudomonadati</taxon>
        <taxon>Pseudomonadota</taxon>
        <taxon>Alphaproteobacteria</taxon>
        <taxon>Sphingomonadales</taxon>
        <taxon>Sphingomonadaceae</taxon>
        <taxon>Sphingomonas</taxon>
    </lineage>
</organism>
<keyword evidence="3" id="KW-1185">Reference proteome</keyword>
<reference evidence="2 3" key="1">
    <citation type="journal article" date="2019" name="Environ. Microbiol.">
        <title>Species interactions and distinct microbial communities in high Arctic permafrost affected cryosols are associated with the CH4 and CO2 gas fluxes.</title>
        <authorList>
            <person name="Altshuler I."/>
            <person name="Hamel J."/>
            <person name="Turney S."/>
            <person name="Magnuson E."/>
            <person name="Levesque R."/>
            <person name="Greer C."/>
            <person name="Whyte L.G."/>
        </authorList>
    </citation>
    <scope>NUCLEOTIDE SEQUENCE [LARGE SCALE GENOMIC DNA]</scope>
    <source>
        <strain evidence="2 3">E6.1</strain>
    </source>
</reference>
<name>A0A502G027_9SPHN</name>
<dbReference type="EMBL" id="RCZC01000002">
    <property type="protein sequence ID" value="TPG55115.1"/>
    <property type="molecule type" value="Genomic_DNA"/>
</dbReference>
<feature type="transmembrane region" description="Helical" evidence="1">
    <location>
        <begin position="33"/>
        <end position="50"/>
    </location>
</feature>
<evidence type="ECO:0000313" key="3">
    <source>
        <dbReference type="Proteomes" id="UP000319931"/>
    </source>
</evidence>
<keyword evidence="1" id="KW-0472">Membrane</keyword>
<protein>
    <submittedName>
        <fullName evidence="2">Uncharacterized protein</fullName>
    </submittedName>
</protein>
<dbReference type="AlphaFoldDB" id="A0A502G027"/>
<dbReference type="RefSeq" id="WP_140850248.1">
    <property type="nucleotide sequence ID" value="NZ_RCZC01000002.1"/>
</dbReference>
<evidence type="ECO:0000256" key="1">
    <source>
        <dbReference type="SAM" id="Phobius"/>
    </source>
</evidence>
<evidence type="ECO:0000313" key="2">
    <source>
        <dbReference type="EMBL" id="TPG55115.1"/>
    </source>
</evidence>
<proteinExistence type="predicted"/>
<sequence length="76" mass="7823">MGLIVNLISIFVGLVALPVALVGLVPFFGLANYLAIPLAIVGAAIGMLSGYRSGRNFNLFVLVVAVIRLILGGGLL</sequence>
<feature type="transmembrane region" description="Helical" evidence="1">
    <location>
        <begin position="57"/>
        <end position="75"/>
    </location>
</feature>
<feature type="transmembrane region" description="Helical" evidence="1">
    <location>
        <begin position="7"/>
        <end position="27"/>
    </location>
</feature>
<keyword evidence="1" id="KW-0812">Transmembrane</keyword>
<keyword evidence="1" id="KW-1133">Transmembrane helix</keyword>
<accession>A0A502G027</accession>
<comment type="caution">
    <text evidence="2">The sequence shown here is derived from an EMBL/GenBank/DDBJ whole genome shotgun (WGS) entry which is preliminary data.</text>
</comment>
<dbReference type="Proteomes" id="UP000319931">
    <property type="component" value="Unassembled WGS sequence"/>
</dbReference>